<feature type="transmembrane region" description="Helical" evidence="6">
    <location>
        <begin position="7"/>
        <end position="24"/>
    </location>
</feature>
<feature type="transmembrane region" description="Helical" evidence="6">
    <location>
        <begin position="320"/>
        <end position="341"/>
    </location>
</feature>
<feature type="transmembrane region" description="Helical" evidence="6">
    <location>
        <begin position="85"/>
        <end position="105"/>
    </location>
</feature>
<keyword evidence="8" id="KW-1185">Reference proteome</keyword>
<feature type="transmembrane region" description="Helical" evidence="6">
    <location>
        <begin position="53"/>
        <end position="73"/>
    </location>
</feature>
<keyword evidence="5 6" id="KW-0472">Membrane</keyword>
<accession>A0A844STC3</accession>
<sequence length="398" mass="42020">MRGVIRIALYTASAAILLAPLSLGDRYANLAIRMLIAGLFASAFNLLWRQARLLSFGHAVYFGAGMFAVVHLMRANEAGLNIPLVVVPLAGAICGLVIGIMCGFVATLRSGAYFSMITLAIAELVYSLGPRWQALFGGEAGISSMRLPSMGLSFATLNQVYLIVLLWCAVGFVAIWFFAKTPLGQIAFALGDNEQRLRFLGYRTHAVKVCVFAISAAISGLAGGLLGIAAENVDYTVFGPASSAAPVIHTFIGGADFLLGPAFGAALLTGLGNVFSDVTRLWPLYQGTAFVLVVLFLPAGLVGAVALGKQIPPRKAVANVIAVLLCSCSLIFLCETASILLSDSYLTRRAAQGGAWVDYRLFNLELVPSSPLVWALPLLVALAGIMISWKASRGEEAA</sequence>
<evidence type="ECO:0000256" key="2">
    <source>
        <dbReference type="ARBA" id="ARBA00022475"/>
    </source>
</evidence>
<comment type="subcellular location">
    <subcellularLocation>
        <location evidence="1">Cell membrane</location>
        <topology evidence="1">Multi-pass membrane protein</topology>
    </subcellularLocation>
</comment>
<dbReference type="CDD" id="cd06581">
    <property type="entry name" value="TM_PBP1_LivM_like"/>
    <property type="match status" value="1"/>
</dbReference>
<reference evidence="7 8" key="1">
    <citation type="submission" date="2019-12" db="EMBL/GenBank/DDBJ databases">
        <title>Draft genome sequences Bradyrhizobium cajani AMBPC1010, Bradyrhizobium pachyrhizi AMBPC1040 and Bradyrhizobium yuanmingense ALSPC3051, three plant growth promoting strains isolated from nodules of Cajanus cajan L. in Dominican Republic.</title>
        <authorList>
            <person name="Flores-Felix J.D."/>
            <person name="Araujo J."/>
            <person name="Diaz-Alcantara C."/>
            <person name="Gonzalez-Andres F."/>
            <person name="Velazquez E."/>
        </authorList>
    </citation>
    <scope>NUCLEOTIDE SEQUENCE [LARGE SCALE GENOMIC DNA]</scope>
    <source>
        <strain evidence="7 8">1040</strain>
    </source>
</reference>
<dbReference type="GO" id="GO:0005886">
    <property type="term" value="C:plasma membrane"/>
    <property type="evidence" value="ECO:0007669"/>
    <property type="project" value="UniProtKB-SubCell"/>
</dbReference>
<evidence type="ECO:0000256" key="5">
    <source>
        <dbReference type="ARBA" id="ARBA00023136"/>
    </source>
</evidence>
<dbReference type="InterPro" id="IPR001851">
    <property type="entry name" value="ABC_transp_permease"/>
</dbReference>
<dbReference type="Proteomes" id="UP000436468">
    <property type="component" value="Unassembled WGS sequence"/>
</dbReference>
<feature type="transmembrane region" description="Helical" evidence="6">
    <location>
        <begin position="160"/>
        <end position="179"/>
    </location>
</feature>
<dbReference type="Pfam" id="PF02653">
    <property type="entry name" value="BPD_transp_2"/>
    <property type="match status" value="1"/>
</dbReference>
<organism evidence="7 8">
    <name type="scientific">Bradyrhizobium pachyrhizi</name>
    <dbReference type="NCBI Taxonomy" id="280333"/>
    <lineage>
        <taxon>Bacteria</taxon>
        <taxon>Pseudomonadati</taxon>
        <taxon>Pseudomonadota</taxon>
        <taxon>Alphaproteobacteria</taxon>
        <taxon>Hyphomicrobiales</taxon>
        <taxon>Nitrobacteraceae</taxon>
        <taxon>Bradyrhizobium</taxon>
    </lineage>
</organism>
<dbReference type="RefSeq" id="WP_157343649.1">
    <property type="nucleotide sequence ID" value="NZ_WQNF01000007.1"/>
</dbReference>
<keyword evidence="2" id="KW-1003">Cell membrane</keyword>
<dbReference type="PANTHER" id="PTHR30482">
    <property type="entry name" value="HIGH-AFFINITY BRANCHED-CHAIN AMINO ACID TRANSPORT SYSTEM PERMEASE"/>
    <property type="match status" value="1"/>
</dbReference>
<comment type="caution">
    <text evidence="7">The sequence shown here is derived from an EMBL/GenBank/DDBJ whole genome shotgun (WGS) entry which is preliminary data.</text>
</comment>
<evidence type="ECO:0000313" key="7">
    <source>
        <dbReference type="EMBL" id="MVT66101.1"/>
    </source>
</evidence>
<proteinExistence type="predicted"/>
<dbReference type="PANTHER" id="PTHR30482:SF17">
    <property type="entry name" value="ABC TRANSPORTER ATP-BINDING PROTEIN"/>
    <property type="match status" value="1"/>
</dbReference>
<protein>
    <submittedName>
        <fullName evidence="7">Branched-chain amino acid ABC transporter permease</fullName>
    </submittedName>
</protein>
<feature type="transmembrane region" description="Helical" evidence="6">
    <location>
        <begin position="284"/>
        <end position="308"/>
    </location>
</feature>
<evidence type="ECO:0000256" key="1">
    <source>
        <dbReference type="ARBA" id="ARBA00004651"/>
    </source>
</evidence>
<name>A0A844STC3_9BRAD</name>
<evidence type="ECO:0000256" key="3">
    <source>
        <dbReference type="ARBA" id="ARBA00022692"/>
    </source>
</evidence>
<feature type="transmembrane region" description="Helical" evidence="6">
    <location>
        <begin position="372"/>
        <end position="389"/>
    </location>
</feature>
<evidence type="ECO:0000313" key="8">
    <source>
        <dbReference type="Proteomes" id="UP000436468"/>
    </source>
</evidence>
<evidence type="ECO:0000256" key="4">
    <source>
        <dbReference type="ARBA" id="ARBA00022989"/>
    </source>
</evidence>
<dbReference type="InterPro" id="IPR043428">
    <property type="entry name" value="LivM-like"/>
</dbReference>
<dbReference type="GO" id="GO:0015658">
    <property type="term" value="F:branched-chain amino acid transmembrane transporter activity"/>
    <property type="evidence" value="ECO:0007669"/>
    <property type="project" value="InterPro"/>
</dbReference>
<gene>
    <name evidence="7" type="ORF">GPL21_13390</name>
</gene>
<dbReference type="EMBL" id="WQNF01000007">
    <property type="protein sequence ID" value="MVT66101.1"/>
    <property type="molecule type" value="Genomic_DNA"/>
</dbReference>
<evidence type="ECO:0000256" key="6">
    <source>
        <dbReference type="SAM" id="Phobius"/>
    </source>
</evidence>
<feature type="transmembrane region" description="Helical" evidence="6">
    <location>
        <begin position="112"/>
        <end position="129"/>
    </location>
</feature>
<dbReference type="AlphaFoldDB" id="A0A844STC3"/>
<keyword evidence="3 6" id="KW-0812">Transmembrane</keyword>
<keyword evidence="4 6" id="KW-1133">Transmembrane helix</keyword>
<feature type="transmembrane region" description="Helical" evidence="6">
    <location>
        <begin position="206"/>
        <end position="230"/>
    </location>
</feature>
<feature type="transmembrane region" description="Helical" evidence="6">
    <location>
        <begin position="30"/>
        <end position="48"/>
    </location>
</feature>